<dbReference type="PANTHER" id="PTHR36444:SF2">
    <property type="entry name" value="TRANSCRIPTIONAL REGULATOR PROTEIN YOBU-RELATED"/>
    <property type="match status" value="1"/>
</dbReference>
<dbReference type="RefSeq" id="WP_109743007.1">
    <property type="nucleotide sequence ID" value="NZ_QGGO01000010.1"/>
</dbReference>
<gene>
    <name evidence="2" type="ORF">LV89_02274</name>
</gene>
<dbReference type="InterPro" id="IPR011256">
    <property type="entry name" value="Reg_factor_effector_dom_sf"/>
</dbReference>
<proteinExistence type="predicted"/>
<dbReference type="SMART" id="SM00871">
    <property type="entry name" value="AraC_E_bind"/>
    <property type="match status" value="1"/>
</dbReference>
<dbReference type="OrthoDB" id="9801008at2"/>
<dbReference type="SUPFAM" id="SSF55136">
    <property type="entry name" value="Probable bacterial effector-binding domain"/>
    <property type="match status" value="1"/>
</dbReference>
<dbReference type="EMBL" id="QGGO01000010">
    <property type="protein sequence ID" value="PWK26765.1"/>
    <property type="molecule type" value="Genomic_DNA"/>
</dbReference>
<dbReference type="InterPro" id="IPR029441">
    <property type="entry name" value="Cass2"/>
</dbReference>
<protein>
    <submittedName>
        <fullName evidence="2">Putative transcriptional regulator YdeE</fullName>
    </submittedName>
</protein>
<reference evidence="2 3" key="1">
    <citation type="submission" date="2018-05" db="EMBL/GenBank/DDBJ databases">
        <title>Genomic Encyclopedia of Archaeal and Bacterial Type Strains, Phase II (KMG-II): from individual species to whole genera.</title>
        <authorList>
            <person name="Goeker M."/>
        </authorList>
    </citation>
    <scope>NUCLEOTIDE SEQUENCE [LARGE SCALE GENOMIC DNA]</scope>
    <source>
        <strain evidence="2 3">DSM 22214</strain>
    </source>
</reference>
<organism evidence="2 3">
    <name type="scientific">Arcicella aurantiaca</name>
    <dbReference type="NCBI Taxonomy" id="591202"/>
    <lineage>
        <taxon>Bacteria</taxon>
        <taxon>Pseudomonadati</taxon>
        <taxon>Bacteroidota</taxon>
        <taxon>Cytophagia</taxon>
        <taxon>Cytophagales</taxon>
        <taxon>Flectobacillaceae</taxon>
        <taxon>Arcicella</taxon>
    </lineage>
</organism>
<evidence type="ECO:0000259" key="1">
    <source>
        <dbReference type="SMART" id="SM00871"/>
    </source>
</evidence>
<dbReference type="Proteomes" id="UP000245489">
    <property type="component" value="Unassembled WGS sequence"/>
</dbReference>
<dbReference type="InterPro" id="IPR053182">
    <property type="entry name" value="YobU-like_regulator"/>
</dbReference>
<keyword evidence="3" id="KW-1185">Reference proteome</keyword>
<accession>A0A316E8S5</accession>
<dbReference type="InterPro" id="IPR010499">
    <property type="entry name" value="AraC_E-bd"/>
</dbReference>
<dbReference type="AlphaFoldDB" id="A0A316E8S5"/>
<evidence type="ECO:0000313" key="2">
    <source>
        <dbReference type="EMBL" id="PWK26765.1"/>
    </source>
</evidence>
<sequence>MNHQKINTFSIIGIAIRTTNENGKSGIDIPTLWQKFMNEGILEKIPNKIDHSIYCIYTDYEKDHTKPYTTLLGCKVESLDNIPNGMVGKSFAEGNYHKITAQGNILQGMVFNEWLKIWDSDLPRSFKADFEIYGEKAQNPENAEVDIFISVD</sequence>
<dbReference type="PANTHER" id="PTHR36444">
    <property type="entry name" value="TRANSCRIPTIONAL REGULATOR PROTEIN YOBU-RELATED"/>
    <property type="match status" value="1"/>
</dbReference>
<feature type="domain" description="AraC effector-binding" evidence="1">
    <location>
        <begin position="1"/>
        <end position="152"/>
    </location>
</feature>
<name>A0A316E8S5_9BACT</name>
<dbReference type="Gene3D" id="3.20.80.10">
    <property type="entry name" value="Regulatory factor, effector binding domain"/>
    <property type="match status" value="1"/>
</dbReference>
<evidence type="ECO:0000313" key="3">
    <source>
        <dbReference type="Proteomes" id="UP000245489"/>
    </source>
</evidence>
<dbReference type="Pfam" id="PF14526">
    <property type="entry name" value="Cass2"/>
    <property type="match status" value="1"/>
</dbReference>
<comment type="caution">
    <text evidence="2">The sequence shown here is derived from an EMBL/GenBank/DDBJ whole genome shotgun (WGS) entry which is preliminary data.</text>
</comment>